<evidence type="ECO:0000313" key="2">
    <source>
        <dbReference type="EMBL" id="OCQ18926.1"/>
    </source>
</evidence>
<evidence type="ECO:0000259" key="1">
    <source>
        <dbReference type="Pfam" id="PF17802"/>
    </source>
</evidence>
<dbReference type="Gene3D" id="2.60.40.10">
    <property type="entry name" value="Immunoglobulins"/>
    <property type="match status" value="1"/>
</dbReference>
<feature type="domain" description="SpaA-like prealbumin fold" evidence="1">
    <location>
        <begin position="800"/>
        <end position="876"/>
    </location>
</feature>
<dbReference type="EMBL" id="MAUJ01000011">
    <property type="protein sequence ID" value="OCQ18926.1"/>
    <property type="molecule type" value="Genomic_DNA"/>
</dbReference>
<accession>A0A1C0TK60</accession>
<sequence length="972" mass="110064">MLRYFYTVYVCFALLGLTAVKATELHAASAAFKAGAVHSQEARIPIGEELLLSLYINEEYVSEIFAIKTEQGAELELQSLFSSLDFAISAQQAAASIDYMGWFIDPKQSFLLDLEQQQAFVAGRAERFDNTQWRQRGEEVYVDAALLASWFSLKFIFHYQDLSVQVMSEQMLPIEQRLARKNRAFSQRGTHPQPVLPWQSSPYQKWSAPLLDFQLGLKATGDETQLDYVIQGSQDVAYWGTQYFVRGDEHNLISQSRLQASRVYPDASFWGPLEITQLELGDVIGTHIGRDHQSTHARGARVTNRPVYKEVDSQQVRISGSVQVGWDVELYHNGLMIAQQLNIQSGLYDFNNIELYFGSNAFEILMYGPQGQIVQDARSYYVTGNSVTAGEHYFDTSIVDTGSTLLNDEHINSASSGWNVLTRYDYGLSEDVAVYSGLRYGLESQLNQYQMSAGISFDVWNRGLVNLDISRDKLGNQLAQLLGRTEVSGHSLSASYNDRKRILTPQSISQTHTQELYLRASGKLYNFGSMRLNYQSTLNVERSNQQSRFMATNLLAMTTRLGTFSNQLNYLEYGNDEGKELFGGLRWQGRMGQAYGRFSLGYQLEPNRQFTDYQLQVSQSIQPDLDVELAYSKSLLDDGYELGVGLSWHNDRLRLTGDFNYQQNDEWQIGVTSQFSLGYPNTRAVLLMTDKRLASAGTVAVKVFLDHNNNALFDTGDELLQGVRIKSVQSFGQAHTDSNGIALLTNMPLERKTDIHLDIDSLPDPFFIPAHDGRSVTPRRGFITYLEYPVVHAGELEGVAYKKHHDGSNSPLPYVTIELVDGKNNVVAESKSAFDGYYVFSNIRPGRYEARVKKALDDEFMQRRKVEVELSNEGDVLLDVDLTVEQLEQHKHVIASGGRFGSLSILKTYALMLTRKSPRLFQSKPFYVYDRHRQDYLLGFSVYAHIEEAAKACLKFTHKKIKCEVKEMTLDH</sequence>
<dbReference type="AlphaFoldDB" id="A0A1C0TK60"/>
<reference evidence="3" key="1">
    <citation type="submission" date="2016-07" db="EMBL/GenBank/DDBJ databases">
        <authorList>
            <person name="Florea S."/>
            <person name="Webb J.S."/>
            <person name="Jaromczyk J."/>
            <person name="Schardl C.L."/>
        </authorList>
    </citation>
    <scope>NUCLEOTIDE SEQUENCE [LARGE SCALE GENOMIC DNA]</scope>
    <source>
        <strain evidence="3">IPB1</strain>
    </source>
</reference>
<organism evidence="2 3">
    <name type="scientific">Pseudoalteromonas luteoviolacea</name>
    <dbReference type="NCBI Taxonomy" id="43657"/>
    <lineage>
        <taxon>Bacteria</taxon>
        <taxon>Pseudomonadati</taxon>
        <taxon>Pseudomonadota</taxon>
        <taxon>Gammaproteobacteria</taxon>
        <taxon>Alteromonadales</taxon>
        <taxon>Pseudoalteromonadaceae</taxon>
        <taxon>Pseudoalteromonas</taxon>
    </lineage>
</organism>
<dbReference type="InterPro" id="IPR041033">
    <property type="entry name" value="SpaA_PFL_dom_1"/>
</dbReference>
<name>A0A1C0TK60_9GAMM</name>
<dbReference type="InterPro" id="IPR013783">
    <property type="entry name" value="Ig-like_fold"/>
</dbReference>
<dbReference type="Proteomes" id="UP000093366">
    <property type="component" value="Unassembled WGS sequence"/>
</dbReference>
<dbReference type="Pfam" id="PF17802">
    <property type="entry name" value="SpaA"/>
    <property type="match status" value="1"/>
</dbReference>
<comment type="caution">
    <text evidence="2">The sequence shown here is derived from an EMBL/GenBank/DDBJ whole genome shotgun (WGS) entry which is preliminary data.</text>
</comment>
<evidence type="ECO:0000313" key="3">
    <source>
        <dbReference type="Proteomes" id="UP000093366"/>
    </source>
</evidence>
<protein>
    <recommendedName>
        <fullName evidence="1">SpaA-like prealbumin fold domain-containing protein</fullName>
    </recommendedName>
</protein>
<gene>
    <name evidence="2" type="ORF">A7985_22315</name>
</gene>
<dbReference type="SUPFAM" id="SSF49478">
    <property type="entry name" value="Cna protein B-type domain"/>
    <property type="match status" value="1"/>
</dbReference>
<proteinExistence type="predicted"/>